<dbReference type="SUPFAM" id="SSF56112">
    <property type="entry name" value="Protein kinase-like (PK-like)"/>
    <property type="match status" value="1"/>
</dbReference>
<dbReference type="PROSITE" id="PS50088">
    <property type="entry name" value="ANK_REPEAT"/>
    <property type="match status" value="2"/>
</dbReference>
<protein>
    <submittedName>
        <fullName evidence="5">Uncharacterized protein</fullName>
    </submittedName>
</protein>
<dbReference type="OrthoDB" id="63989at2759"/>
<feature type="repeat" description="ANK" evidence="3">
    <location>
        <begin position="108"/>
        <end position="140"/>
    </location>
</feature>
<evidence type="ECO:0000256" key="1">
    <source>
        <dbReference type="ARBA" id="ARBA00022737"/>
    </source>
</evidence>
<dbReference type="PANTHER" id="PTHR24126:SF14">
    <property type="entry name" value="ANK_REP_REGION DOMAIN-CONTAINING PROTEIN"/>
    <property type="match status" value="1"/>
</dbReference>
<dbReference type="InterPro" id="IPR011009">
    <property type="entry name" value="Kinase-like_dom_sf"/>
</dbReference>
<dbReference type="PRINTS" id="PR01415">
    <property type="entry name" value="ANKYRIN"/>
</dbReference>
<dbReference type="Gene3D" id="1.10.510.10">
    <property type="entry name" value="Transferase(Phosphotransferase) domain 1"/>
    <property type="match status" value="1"/>
</dbReference>
<reference evidence="5 6" key="1">
    <citation type="submission" date="2012-04" db="EMBL/GenBank/DDBJ databases">
        <title>The Genome Sequence of Saprolegnia declina VS20.</title>
        <authorList>
            <consortium name="The Broad Institute Genome Sequencing Platform"/>
            <person name="Russ C."/>
            <person name="Nusbaum C."/>
            <person name="Tyler B."/>
            <person name="van West P."/>
            <person name="Dieguez-Uribeondo J."/>
            <person name="de Bruijn I."/>
            <person name="Tripathy S."/>
            <person name="Jiang R."/>
            <person name="Young S.K."/>
            <person name="Zeng Q."/>
            <person name="Gargeya S."/>
            <person name="Fitzgerald M."/>
            <person name="Haas B."/>
            <person name="Abouelleil A."/>
            <person name="Alvarado L."/>
            <person name="Arachchi H.M."/>
            <person name="Berlin A."/>
            <person name="Chapman S.B."/>
            <person name="Goldberg J."/>
            <person name="Griggs A."/>
            <person name="Gujja S."/>
            <person name="Hansen M."/>
            <person name="Howarth C."/>
            <person name="Imamovic A."/>
            <person name="Larimer J."/>
            <person name="McCowen C."/>
            <person name="Montmayeur A."/>
            <person name="Murphy C."/>
            <person name="Neiman D."/>
            <person name="Pearson M."/>
            <person name="Priest M."/>
            <person name="Roberts A."/>
            <person name="Saif S."/>
            <person name="Shea T."/>
            <person name="Sisk P."/>
            <person name="Sykes S."/>
            <person name="Wortman J."/>
            <person name="Nusbaum C."/>
            <person name="Birren B."/>
        </authorList>
    </citation>
    <scope>NUCLEOTIDE SEQUENCE [LARGE SCALE GENOMIC DNA]</scope>
    <source>
        <strain evidence="5 6">VS20</strain>
    </source>
</reference>
<dbReference type="InterPro" id="IPR038357">
    <property type="entry name" value="KEN_sf"/>
</dbReference>
<dbReference type="Pfam" id="PF13637">
    <property type="entry name" value="Ank_4"/>
    <property type="match status" value="1"/>
</dbReference>
<feature type="region of interest" description="Disordered" evidence="4">
    <location>
        <begin position="1"/>
        <end position="29"/>
    </location>
</feature>
<dbReference type="InterPro" id="IPR002110">
    <property type="entry name" value="Ankyrin_rpt"/>
</dbReference>
<feature type="repeat" description="ANK" evidence="3">
    <location>
        <begin position="322"/>
        <end position="354"/>
    </location>
</feature>
<evidence type="ECO:0000256" key="4">
    <source>
        <dbReference type="SAM" id="MobiDB-lite"/>
    </source>
</evidence>
<evidence type="ECO:0000256" key="3">
    <source>
        <dbReference type="PROSITE-ProRule" id="PRU00023"/>
    </source>
</evidence>
<dbReference type="InterPro" id="IPR036770">
    <property type="entry name" value="Ankyrin_rpt-contain_sf"/>
</dbReference>
<dbReference type="OMA" id="VHEMLAI"/>
<dbReference type="InParanoid" id="T0QY21"/>
<organism evidence="5 6">
    <name type="scientific">Saprolegnia diclina (strain VS20)</name>
    <dbReference type="NCBI Taxonomy" id="1156394"/>
    <lineage>
        <taxon>Eukaryota</taxon>
        <taxon>Sar</taxon>
        <taxon>Stramenopiles</taxon>
        <taxon>Oomycota</taxon>
        <taxon>Saprolegniomycetes</taxon>
        <taxon>Saprolegniales</taxon>
        <taxon>Saprolegniaceae</taxon>
        <taxon>Saprolegnia</taxon>
    </lineage>
</organism>
<name>T0QY21_SAPDV</name>
<dbReference type="AlphaFoldDB" id="T0QY21"/>
<proteinExistence type="predicted"/>
<evidence type="ECO:0000313" key="5">
    <source>
        <dbReference type="EMBL" id="EQC39566.1"/>
    </source>
</evidence>
<dbReference type="VEuPathDB" id="FungiDB:SDRG_03001"/>
<evidence type="ECO:0000256" key="2">
    <source>
        <dbReference type="ARBA" id="ARBA00023043"/>
    </source>
</evidence>
<dbReference type="RefSeq" id="XP_008606838.1">
    <property type="nucleotide sequence ID" value="XM_008608616.1"/>
</dbReference>
<keyword evidence="6" id="KW-1185">Reference proteome</keyword>
<gene>
    <name evidence="5" type="ORF">SDRG_03001</name>
</gene>
<dbReference type="STRING" id="1156394.T0QY21"/>
<dbReference type="Proteomes" id="UP000030762">
    <property type="component" value="Unassembled WGS sequence"/>
</dbReference>
<feature type="compositionally biased region" description="Basic residues" evidence="4">
    <location>
        <begin position="1"/>
        <end position="11"/>
    </location>
</feature>
<dbReference type="EMBL" id="JH767138">
    <property type="protein sequence ID" value="EQC39566.1"/>
    <property type="molecule type" value="Genomic_DNA"/>
</dbReference>
<dbReference type="Gene3D" id="1.25.40.20">
    <property type="entry name" value="Ankyrin repeat-containing domain"/>
    <property type="match status" value="3"/>
</dbReference>
<dbReference type="SUPFAM" id="SSF48403">
    <property type="entry name" value="Ankyrin repeat"/>
    <property type="match status" value="1"/>
</dbReference>
<dbReference type="eggNOG" id="KOG4177">
    <property type="taxonomic scope" value="Eukaryota"/>
</dbReference>
<sequence>MAKQRRRKRGRAPGPSLMPTESPVDNCGPCTARSPSVEGSTTIGDNFLKRCAQGDPCLLPLGAAAASLEALRDRDGNNGLLLAAFHGHLSLLQGLHASGFNLHVINDGGDNALHLAAFQGHHDVVAWLEQHGVEISVDDAVVEGDLDGWGRAATSSMYLDLVRAGDVASLDALVTNVGAHSFPWTARDDCHMSAVGIATEANQIAMLSYLVTTGGLNLDDAVNNRRDTCLHIAAMHGHLHLLRFAIPQANMEAVNAQRWTPMDTACFFGQASIVDYFLAHAGVVLSVAHLALALEGGAASLLMLNDLLQKAPHLVQARHGQSQETLLHIAVSLRQREACQLLLQKGADVGALDGSGWTPWHVVLHTQWAAGVDLLLSPSRSTIASWLPFAMQHASTPMLLEMYDRLGSPQALYQAAVDSLRNEVVLAIDARHEAKANAMLSQLVECAVTPSTRSTASLPSAVSTPLVSQSTDQWATETTADDDDSTMTLAPDASPLQVHEMLAIGLARGHHDEWGDVLVQMLSPREAAAVRRFHQQLLRLRGRSTSLLRYLGCVDGATNDADTALLFEAPERSTQPAMDGRSFLGVVDAVGFLHGHGQAHGAITPDCIILEAEASSKLYVAPVSALPAAVCPPPELHEHADIDVFAADIFSLGQALAALAPTPLSTECVDLFDAMTALDPSARPRINEVRAHPWFWSIDAKLAYMERVANQVPLSAFPPGVYRWQARVPPAAASTLGSHRVYSESLPDLVRWVRNMKQHSREHAPAVWTALSQGRVYELATHHGQMHCLGNFVTRAFPDLVCRLCRTLGEI</sequence>
<keyword evidence="2 3" id="KW-0040">ANK repeat</keyword>
<dbReference type="Pfam" id="PF12796">
    <property type="entry name" value="Ank_2"/>
    <property type="match status" value="1"/>
</dbReference>
<dbReference type="PROSITE" id="PS50297">
    <property type="entry name" value="ANK_REP_REGION"/>
    <property type="match status" value="2"/>
</dbReference>
<dbReference type="SMART" id="SM00248">
    <property type="entry name" value="ANK"/>
    <property type="match status" value="6"/>
</dbReference>
<keyword evidence="1" id="KW-0677">Repeat</keyword>
<dbReference type="Pfam" id="PF00023">
    <property type="entry name" value="Ank"/>
    <property type="match status" value="1"/>
</dbReference>
<dbReference type="Gene3D" id="1.20.1440.180">
    <property type="entry name" value="KEN domain"/>
    <property type="match status" value="1"/>
</dbReference>
<accession>T0QY21</accession>
<dbReference type="PANTHER" id="PTHR24126">
    <property type="entry name" value="ANKYRIN REPEAT, PH AND SEC7 DOMAIN CONTAINING PROTEIN SECG-RELATED"/>
    <property type="match status" value="1"/>
</dbReference>
<evidence type="ECO:0000313" key="6">
    <source>
        <dbReference type="Proteomes" id="UP000030762"/>
    </source>
</evidence>
<dbReference type="GeneID" id="19943728"/>